<feature type="transmembrane region" description="Helical" evidence="1">
    <location>
        <begin position="35"/>
        <end position="55"/>
    </location>
</feature>
<feature type="transmembrane region" description="Helical" evidence="1">
    <location>
        <begin position="156"/>
        <end position="174"/>
    </location>
</feature>
<keyword evidence="4" id="KW-1185">Reference proteome</keyword>
<dbReference type="Pfam" id="PF14501">
    <property type="entry name" value="HATPase_c_5"/>
    <property type="match status" value="1"/>
</dbReference>
<dbReference type="GO" id="GO:0016301">
    <property type="term" value="F:kinase activity"/>
    <property type="evidence" value="ECO:0007669"/>
    <property type="project" value="UniProtKB-KW"/>
</dbReference>
<feature type="transmembrane region" description="Helical" evidence="1">
    <location>
        <begin position="96"/>
        <end position="115"/>
    </location>
</feature>
<dbReference type="CDD" id="cd16935">
    <property type="entry name" value="HATPase_AgrC-ComD-like"/>
    <property type="match status" value="1"/>
</dbReference>
<protein>
    <submittedName>
        <fullName evidence="3">Sensor histidine kinase</fullName>
    </submittedName>
</protein>
<dbReference type="InterPro" id="IPR036890">
    <property type="entry name" value="HATPase_C_sf"/>
</dbReference>
<keyword evidence="3" id="KW-0418">Kinase</keyword>
<keyword evidence="1" id="KW-0472">Membrane</keyword>
<reference evidence="4" key="1">
    <citation type="journal article" date="2019" name="Int. J. Syst. Evol. Microbiol.">
        <title>The Global Catalogue of Microorganisms (GCM) 10K type strain sequencing project: providing services to taxonomists for standard genome sequencing and annotation.</title>
        <authorList>
            <consortium name="The Broad Institute Genomics Platform"/>
            <consortium name="The Broad Institute Genome Sequencing Center for Infectious Disease"/>
            <person name="Wu L."/>
            <person name="Ma J."/>
        </authorList>
    </citation>
    <scope>NUCLEOTIDE SEQUENCE [LARGE SCALE GENOMIC DNA]</scope>
    <source>
        <strain evidence="4">JCM 19125</strain>
    </source>
</reference>
<dbReference type="InterPro" id="IPR032834">
    <property type="entry name" value="NatK-like_C"/>
</dbReference>
<dbReference type="EMBL" id="BAABLV010000005">
    <property type="protein sequence ID" value="GAA4890151.1"/>
    <property type="molecule type" value="Genomic_DNA"/>
</dbReference>
<sequence>MTEVLPNIPRVVTGLAEWLACVVYILVLPRRWGDLGTGVVLAGGLGLLVSVQLFAGTLPQYLWTLGMGLAATSMLALIGVATTVNVRDAGYVTARAFVLAELVASLEWQIHTFYFHPEPGVLALVPSMVLLALYAVAFGGGHMLERRHFDGAAPAVGPRMLAIAVAMAVGTFALSNLSFVTPDTPFSGELSREVFYIRTLVDLAGYIALYAQHEQLRKQRADLDLAAMDAILRTQHDQYLQAKRDIELVSRASHDLKHHLAVIRTELDPEQRGKHLDALEESLDQFGAAFDTGNPVLDTVLTSKARYCRSRGINFTAVADGGALGFVDVMDLASICGNALDNAIESVFRLPDPEQRIIRVAVFNQARFVVLRFENYFDGELRYEEGELATRKVGGQHGLGMRSIKQTAEKYGGEATFVGRDNWFTLTVLLPLSVG</sequence>
<evidence type="ECO:0000256" key="1">
    <source>
        <dbReference type="SAM" id="Phobius"/>
    </source>
</evidence>
<feature type="transmembrane region" description="Helical" evidence="1">
    <location>
        <begin position="12"/>
        <end position="28"/>
    </location>
</feature>
<feature type="transmembrane region" description="Helical" evidence="1">
    <location>
        <begin position="61"/>
        <end position="84"/>
    </location>
</feature>
<feature type="transmembrane region" description="Helical" evidence="1">
    <location>
        <begin position="194"/>
        <end position="211"/>
    </location>
</feature>
<dbReference type="Gene3D" id="3.30.565.10">
    <property type="entry name" value="Histidine kinase-like ATPase, C-terminal domain"/>
    <property type="match status" value="1"/>
</dbReference>
<keyword evidence="1" id="KW-0812">Transmembrane</keyword>
<keyword evidence="1" id="KW-1133">Transmembrane helix</keyword>
<feature type="transmembrane region" description="Helical" evidence="1">
    <location>
        <begin position="121"/>
        <end position="144"/>
    </location>
</feature>
<feature type="domain" description="Sensor histidine kinase NatK-like C-terminal" evidence="2">
    <location>
        <begin position="328"/>
        <end position="431"/>
    </location>
</feature>
<evidence type="ECO:0000313" key="4">
    <source>
        <dbReference type="Proteomes" id="UP001501521"/>
    </source>
</evidence>
<proteinExistence type="predicted"/>
<dbReference type="SUPFAM" id="SSF55874">
    <property type="entry name" value="ATPase domain of HSP90 chaperone/DNA topoisomerase II/histidine kinase"/>
    <property type="match status" value="1"/>
</dbReference>
<keyword evidence="3" id="KW-0808">Transferase</keyword>
<accession>A0ABP9F0P9</accession>
<comment type="caution">
    <text evidence="3">The sequence shown here is derived from an EMBL/GenBank/DDBJ whole genome shotgun (WGS) entry which is preliminary data.</text>
</comment>
<name>A0ABP9F0P9_9ACTN</name>
<evidence type="ECO:0000313" key="3">
    <source>
        <dbReference type="EMBL" id="GAA4890151.1"/>
    </source>
</evidence>
<dbReference type="Proteomes" id="UP001501521">
    <property type="component" value="Unassembled WGS sequence"/>
</dbReference>
<gene>
    <name evidence="3" type="ORF">GCM10025789_03280</name>
</gene>
<dbReference type="RefSeq" id="WP_345577997.1">
    <property type="nucleotide sequence ID" value="NZ_BAABLV010000005.1"/>
</dbReference>
<organism evidence="3 4">
    <name type="scientific">Tessaracoccus lubricantis</name>
    <dbReference type="NCBI Taxonomy" id="545543"/>
    <lineage>
        <taxon>Bacteria</taxon>
        <taxon>Bacillati</taxon>
        <taxon>Actinomycetota</taxon>
        <taxon>Actinomycetes</taxon>
        <taxon>Propionibacteriales</taxon>
        <taxon>Propionibacteriaceae</taxon>
        <taxon>Tessaracoccus</taxon>
    </lineage>
</organism>
<evidence type="ECO:0000259" key="2">
    <source>
        <dbReference type="Pfam" id="PF14501"/>
    </source>
</evidence>